<evidence type="ECO:0000256" key="1">
    <source>
        <dbReference type="ARBA" id="ARBA00004442"/>
    </source>
</evidence>
<evidence type="ECO:0000259" key="7">
    <source>
        <dbReference type="PROSITE" id="PS51123"/>
    </source>
</evidence>
<dbReference type="InterPro" id="IPR006665">
    <property type="entry name" value="OmpA-like"/>
</dbReference>
<comment type="subcellular location">
    <subcellularLocation>
        <location evidence="1">Cell outer membrane</location>
    </subcellularLocation>
</comment>
<keyword evidence="9" id="KW-1185">Reference proteome</keyword>
<keyword evidence="2 3" id="KW-0472">Membrane</keyword>
<dbReference type="Pfam" id="PF00691">
    <property type="entry name" value="OmpA"/>
    <property type="match status" value="1"/>
</dbReference>
<evidence type="ECO:0000313" key="8">
    <source>
        <dbReference type="EMBL" id="MFN2976362.1"/>
    </source>
</evidence>
<feature type="compositionally biased region" description="Low complexity" evidence="5">
    <location>
        <begin position="519"/>
        <end position="540"/>
    </location>
</feature>
<dbReference type="CDD" id="cd07185">
    <property type="entry name" value="OmpA_C-like"/>
    <property type="match status" value="1"/>
</dbReference>
<feature type="coiled-coil region" evidence="4">
    <location>
        <begin position="296"/>
        <end position="380"/>
    </location>
</feature>
<proteinExistence type="predicted"/>
<feature type="signal peptide" evidence="6">
    <location>
        <begin position="1"/>
        <end position="24"/>
    </location>
</feature>
<accession>A0ABW9KKP1</accession>
<dbReference type="PANTHER" id="PTHR30329:SF20">
    <property type="entry name" value="EXPORTED PROTEIN"/>
    <property type="match status" value="1"/>
</dbReference>
<dbReference type="PRINTS" id="PR01021">
    <property type="entry name" value="OMPADOMAIN"/>
</dbReference>
<dbReference type="InterPro" id="IPR006664">
    <property type="entry name" value="OMP_bac"/>
</dbReference>
<keyword evidence="6" id="KW-0732">Signal</keyword>
<feature type="domain" description="OmpA-like" evidence="7">
    <location>
        <begin position="394"/>
        <end position="511"/>
    </location>
</feature>
<evidence type="ECO:0000313" key="9">
    <source>
        <dbReference type="Proteomes" id="UP001634747"/>
    </source>
</evidence>
<name>A0ABW9KKP1_9BACT</name>
<dbReference type="EMBL" id="JBJYXY010000001">
    <property type="protein sequence ID" value="MFN2976362.1"/>
    <property type="molecule type" value="Genomic_DNA"/>
</dbReference>
<feature type="region of interest" description="Disordered" evidence="5">
    <location>
        <begin position="511"/>
        <end position="540"/>
    </location>
</feature>
<gene>
    <name evidence="8" type="ORF">ACK2TP_11370</name>
</gene>
<evidence type="ECO:0000256" key="3">
    <source>
        <dbReference type="PROSITE-ProRule" id="PRU00473"/>
    </source>
</evidence>
<feature type="chain" id="PRO_5046284475" evidence="6">
    <location>
        <begin position="25"/>
        <end position="540"/>
    </location>
</feature>
<dbReference type="Gene3D" id="3.30.1330.60">
    <property type="entry name" value="OmpA-like domain"/>
    <property type="match status" value="1"/>
</dbReference>
<dbReference type="PANTHER" id="PTHR30329">
    <property type="entry name" value="STATOR ELEMENT OF FLAGELLAR MOTOR COMPLEX"/>
    <property type="match status" value="1"/>
</dbReference>
<keyword evidence="4" id="KW-0175">Coiled coil</keyword>
<dbReference type="Proteomes" id="UP001634747">
    <property type="component" value="Unassembled WGS sequence"/>
</dbReference>
<dbReference type="InterPro" id="IPR036737">
    <property type="entry name" value="OmpA-like_sf"/>
</dbReference>
<evidence type="ECO:0000256" key="2">
    <source>
        <dbReference type="ARBA" id="ARBA00023136"/>
    </source>
</evidence>
<dbReference type="PROSITE" id="PS51123">
    <property type="entry name" value="OMPA_2"/>
    <property type="match status" value="1"/>
</dbReference>
<dbReference type="SUPFAM" id="SSF103088">
    <property type="entry name" value="OmpA-like"/>
    <property type="match status" value="1"/>
</dbReference>
<reference evidence="8 9" key="1">
    <citation type="submission" date="2024-12" db="EMBL/GenBank/DDBJ databases">
        <authorList>
            <person name="Lee Y."/>
        </authorList>
    </citation>
    <scope>NUCLEOTIDE SEQUENCE [LARGE SCALE GENOMIC DNA]</scope>
    <source>
        <strain evidence="8 9">03SUJ4</strain>
    </source>
</reference>
<comment type="caution">
    <text evidence="8">The sequence shown here is derived from an EMBL/GenBank/DDBJ whole genome shotgun (WGS) entry which is preliminary data.</text>
</comment>
<organism evidence="8 9">
    <name type="scientific">Terriglobus aquaticus</name>
    <dbReference type="NCBI Taxonomy" id="940139"/>
    <lineage>
        <taxon>Bacteria</taxon>
        <taxon>Pseudomonadati</taxon>
        <taxon>Acidobacteriota</taxon>
        <taxon>Terriglobia</taxon>
        <taxon>Terriglobales</taxon>
        <taxon>Acidobacteriaceae</taxon>
        <taxon>Terriglobus</taxon>
    </lineage>
</organism>
<dbReference type="RefSeq" id="WP_263412158.1">
    <property type="nucleotide sequence ID" value="NZ_BAABBH010000001.1"/>
</dbReference>
<sequence length="540" mass="57144">MSRLGIFVSGVALAATLSAPALHAQEPNPTAGLSNAGQTARPAGELNGVPLYRVNVVSRDLDAVNYFHRSGSTKINFVGTPLASSVRGNAKVDSEKGRITINLHLDGLTPANGFGQEYLTYVLWAITPDGTPSNLGEVLPTGGGGKVDMTVTTNLQSFGMIVTAEPYFAVRVPSDLVVAQNEIINDRTEGVLEKVNAHFSLLPRGAYAQTAGPKTVMDPITRNEHSPLELYEAHNAYNIARMAGAEQFAPDILSQVRTNLQNADQMDASKHRDEKMEITYAREAVQRSEDARILSLRKQQQLAQQAQIDARHAAEQQAQQSQLEAAQAAAAAAQAQAAADREAAQRARAEADAANAQAAADQARAQADAAKQSVVAIRERLRAQLNAVLATQETARGLIVTLGDVLFDTGKYTLKQNAQISLAKVSAILQQYPDLRLQIEGYTDSVGSDELNQKLSDSRARATQDFLVQQGVSAANITAVGYGKTNPVADNSTAAGRAQNRRVEMVVSGPSIGVQTQDPTATPAGNAAPTGTAAPAGPAQ</sequence>
<evidence type="ECO:0000256" key="5">
    <source>
        <dbReference type="SAM" id="MobiDB-lite"/>
    </source>
</evidence>
<evidence type="ECO:0000256" key="4">
    <source>
        <dbReference type="SAM" id="Coils"/>
    </source>
</evidence>
<evidence type="ECO:0000256" key="6">
    <source>
        <dbReference type="SAM" id="SignalP"/>
    </source>
</evidence>
<dbReference type="InterPro" id="IPR050330">
    <property type="entry name" value="Bact_OuterMem_StrucFunc"/>
</dbReference>
<protein>
    <submittedName>
        <fullName evidence="8">OmpA family protein</fullName>
    </submittedName>
</protein>